<gene>
    <name evidence="1" type="ORF">O166_16765</name>
</gene>
<protein>
    <recommendedName>
        <fullName evidence="3">Type III secretion system chaperone SpaK</fullName>
    </recommendedName>
</protein>
<dbReference type="Gene3D" id="3.30.1460.10">
    <property type="match status" value="1"/>
</dbReference>
<dbReference type="InterPro" id="IPR003065">
    <property type="entry name" value="Invas_SpaK"/>
</dbReference>
<name>A0ABN0N1H6_9NEIS</name>
<evidence type="ECO:0008006" key="3">
    <source>
        <dbReference type="Google" id="ProtNLM"/>
    </source>
</evidence>
<dbReference type="EMBL" id="AVPH01000288">
    <property type="protein sequence ID" value="ERD99726.1"/>
    <property type="molecule type" value="Genomic_DNA"/>
</dbReference>
<reference evidence="1 2" key="1">
    <citation type="journal article" date="2013" name="Genome Announc.">
        <title>Genome Sequence of the Pigment-Producing Bacterium Pseudogulbenkiania ferrooxidans, Isolated from Loktak Lake.</title>
        <authorList>
            <person name="Puranik S."/>
            <person name="Talkal R."/>
            <person name="Qureshi A."/>
            <person name="Khardenavis A."/>
            <person name="Kapley A."/>
            <person name="Purohit H.J."/>
        </authorList>
    </citation>
    <scope>NUCLEOTIDE SEQUENCE [LARGE SCALE GENOMIC DNA]</scope>
    <source>
        <strain evidence="1 2">EGD-HP2</strain>
    </source>
</reference>
<dbReference type="PRINTS" id="PR01305">
    <property type="entry name" value="SSPAKPROTEIN"/>
</dbReference>
<comment type="caution">
    <text evidence="1">The sequence shown here is derived from an EMBL/GenBank/DDBJ whole genome shotgun (WGS) entry which is preliminary data.</text>
</comment>
<dbReference type="Pfam" id="PF03519">
    <property type="entry name" value="Invas_SpaK"/>
    <property type="match status" value="1"/>
</dbReference>
<accession>A0ABN0N1H6</accession>
<evidence type="ECO:0000313" key="1">
    <source>
        <dbReference type="EMBL" id="ERD99726.1"/>
    </source>
</evidence>
<dbReference type="SUPFAM" id="SSF69635">
    <property type="entry name" value="Type III secretory system chaperone-like"/>
    <property type="match status" value="1"/>
</dbReference>
<sequence>MQSIDIAQLLNAALQGSGYEPERLATLDGGCTIALELCDLPSMHITEQEGEVWLWSRLGSLNDAALDRFGGSLLKSLLAGCGFARSGQLQLAQSEGELELRALLHPGCLEDGPHFAAALNGFFDALNHFRELLL</sequence>
<dbReference type="RefSeq" id="WP_021478962.1">
    <property type="nucleotide sequence ID" value="NZ_AVPH01000288.1"/>
</dbReference>
<keyword evidence="2" id="KW-1185">Reference proteome</keyword>
<evidence type="ECO:0000313" key="2">
    <source>
        <dbReference type="Proteomes" id="UP000016426"/>
    </source>
</evidence>
<proteinExistence type="predicted"/>
<dbReference type="Proteomes" id="UP000016426">
    <property type="component" value="Unassembled WGS sequence"/>
</dbReference>
<dbReference type="CDD" id="cd17035">
    <property type="entry name" value="T3SC_IB_Spa15-like"/>
    <property type="match status" value="1"/>
</dbReference>
<organism evidence="1 2">
    <name type="scientific">Pseudogulbenkiania ferrooxidans EGD-HP2</name>
    <dbReference type="NCBI Taxonomy" id="1388764"/>
    <lineage>
        <taxon>Bacteria</taxon>
        <taxon>Pseudomonadati</taxon>
        <taxon>Pseudomonadota</taxon>
        <taxon>Betaproteobacteria</taxon>
        <taxon>Neisseriales</taxon>
        <taxon>Chromobacteriaceae</taxon>
        <taxon>Pseudogulbenkiania</taxon>
    </lineage>
</organism>